<dbReference type="STRING" id="404380.Gbem_3725"/>
<proteinExistence type="inferred from homology"/>
<dbReference type="RefSeq" id="WP_012532154.1">
    <property type="nucleotide sequence ID" value="NC_011146.1"/>
</dbReference>
<feature type="domain" description="NAD-dependent epimerase/dehydratase" evidence="2">
    <location>
        <begin position="10"/>
        <end position="222"/>
    </location>
</feature>
<dbReference type="PRINTS" id="PR01713">
    <property type="entry name" value="NUCEPIMERASE"/>
</dbReference>
<dbReference type="Pfam" id="PF01370">
    <property type="entry name" value="Epimerase"/>
    <property type="match status" value="1"/>
</dbReference>
<dbReference type="EMBL" id="CP001124">
    <property type="protein sequence ID" value="ACH40717.1"/>
    <property type="molecule type" value="Genomic_DNA"/>
</dbReference>
<name>B5EDT9_CITBB</name>
<dbReference type="InterPro" id="IPR001509">
    <property type="entry name" value="Epimerase_deHydtase"/>
</dbReference>
<accession>B5EDT9</accession>
<evidence type="ECO:0000259" key="2">
    <source>
        <dbReference type="Pfam" id="PF01370"/>
    </source>
</evidence>
<dbReference type="Gene3D" id="3.40.50.720">
    <property type="entry name" value="NAD(P)-binding Rossmann-like Domain"/>
    <property type="match status" value="1"/>
</dbReference>
<dbReference type="Proteomes" id="UP000008825">
    <property type="component" value="Chromosome"/>
</dbReference>
<dbReference type="HOGENOM" id="CLU_007383_1_7_7"/>
<dbReference type="AlphaFoldDB" id="B5EDT9"/>
<dbReference type="CDD" id="cd08946">
    <property type="entry name" value="SDR_e"/>
    <property type="match status" value="1"/>
</dbReference>
<dbReference type="PANTHER" id="PTHR43000">
    <property type="entry name" value="DTDP-D-GLUCOSE 4,6-DEHYDRATASE-RELATED"/>
    <property type="match status" value="1"/>
</dbReference>
<reference evidence="3 4" key="2">
    <citation type="journal article" date="2010" name="BMC Genomics">
        <title>The genome of Geobacter bemidjiensis, exemplar for the subsurface clade of Geobacter species that predominate in Fe(III)-reducing subsurface environments.</title>
        <authorList>
            <person name="Aklujkar M."/>
            <person name="Young N.D."/>
            <person name="Holmes D."/>
            <person name="Chavan M."/>
            <person name="Risso C."/>
            <person name="Kiss H.E."/>
            <person name="Han C.S."/>
            <person name="Land M.L."/>
            <person name="Lovley D.R."/>
        </authorList>
    </citation>
    <scope>NUCLEOTIDE SEQUENCE [LARGE SCALE GENOMIC DNA]</scope>
    <source>
        <strain evidence="4">ATCC BAA-1014 / DSM 16622 / JCM 12645 / Bem</strain>
    </source>
</reference>
<dbReference type="OrthoDB" id="9801785at2"/>
<comment type="similarity">
    <text evidence="1">Belongs to the NAD(P)-dependent epimerase/dehydratase family.</text>
</comment>
<evidence type="ECO:0000256" key="1">
    <source>
        <dbReference type="ARBA" id="ARBA00007637"/>
    </source>
</evidence>
<dbReference type="InterPro" id="IPR036291">
    <property type="entry name" value="NAD(P)-bd_dom_sf"/>
</dbReference>
<evidence type="ECO:0000313" key="3">
    <source>
        <dbReference type="EMBL" id="ACH40717.1"/>
    </source>
</evidence>
<keyword evidence="4" id="KW-1185">Reference proteome</keyword>
<dbReference type="KEGG" id="gbm:Gbem_3725"/>
<protein>
    <submittedName>
        <fullName evidence="3">NAD-dependent nucleoside diphosphate-sugar epimerase/dehydratase</fullName>
    </submittedName>
</protein>
<dbReference type="SUPFAM" id="SSF51735">
    <property type="entry name" value="NAD(P)-binding Rossmann-fold domains"/>
    <property type="match status" value="1"/>
</dbReference>
<dbReference type="eggNOG" id="COG0451">
    <property type="taxonomic scope" value="Bacteria"/>
</dbReference>
<reference evidence="3 4" key="1">
    <citation type="submission" date="2008-07" db="EMBL/GenBank/DDBJ databases">
        <title>Complete sequence of Geobacter bemidjiensis BEM.</title>
        <authorList>
            <consortium name="US DOE Joint Genome Institute"/>
            <person name="Lucas S."/>
            <person name="Copeland A."/>
            <person name="Lapidus A."/>
            <person name="Glavina del Rio T."/>
            <person name="Dalin E."/>
            <person name="Tice H."/>
            <person name="Bruce D."/>
            <person name="Goodwin L."/>
            <person name="Pitluck S."/>
            <person name="Kiss H."/>
            <person name="Brettin T."/>
            <person name="Detter J.C."/>
            <person name="Han C."/>
            <person name="Kuske C.R."/>
            <person name="Schmutz J."/>
            <person name="Larimer F."/>
            <person name="Land M."/>
            <person name="Hauser L."/>
            <person name="Kyrpides N."/>
            <person name="Lykidis A."/>
            <person name="Lovley D."/>
            <person name="Richardson P."/>
        </authorList>
    </citation>
    <scope>NUCLEOTIDE SEQUENCE [LARGE SCALE GENOMIC DNA]</scope>
    <source>
        <strain evidence="4">ATCC BAA-1014 / DSM 16622 / JCM 12645 / Bem</strain>
    </source>
</reference>
<organism evidence="3 4">
    <name type="scientific">Citrifermentans bemidjiense (strain ATCC BAA-1014 / DSM 16622 / JCM 12645 / Bem)</name>
    <name type="common">Geobacter bemidjiensis</name>
    <dbReference type="NCBI Taxonomy" id="404380"/>
    <lineage>
        <taxon>Bacteria</taxon>
        <taxon>Pseudomonadati</taxon>
        <taxon>Thermodesulfobacteriota</taxon>
        <taxon>Desulfuromonadia</taxon>
        <taxon>Geobacterales</taxon>
        <taxon>Geobacteraceae</taxon>
        <taxon>Citrifermentans</taxon>
    </lineage>
</organism>
<gene>
    <name evidence="3" type="ordered locus">Gbem_3725</name>
</gene>
<sequence>MTVHNAQKQVLVTGATGFIGRHAVSLLESRGIATHSCARSTGCDLEQNGALAPFQGRGITHVIHLGGRTFVPHSWEDPGAFYRANTLGTQQLLDFCRISGARLVYVSAYVYGVPHTLPIAESHPVAPNTPYNHSKWLAEELCRFYADHFEVPVTVLRPFNIFGPGQGEDFLIPTILKQAKSGGTITVKDAAPRRDYLHVDDLAEALLLALDLEPRFSLFNVGSGRSISVGELLDMAVRYSPRPLCWQATGEIRVNEVPDTVADISAITRALGWLPRRTLEQFLKSELA</sequence>
<evidence type="ECO:0000313" key="4">
    <source>
        <dbReference type="Proteomes" id="UP000008825"/>
    </source>
</evidence>